<protein>
    <submittedName>
        <fullName evidence="1">Uncharacterized protein</fullName>
    </submittedName>
</protein>
<organism evidence="1 2">
    <name type="scientific">Naganishia cerealis</name>
    <dbReference type="NCBI Taxonomy" id="610337"/>
    <lineage>
        <taxon>Eukaryota</taxon>
        <taxon>Fungi</taxon>
        <taxon>Dikarya</taxon>
        <taxon>Basidiomycota</taxon>
        <taxon>Agaricomycotina</taxon>
        <taxon>Tremellomycetes</taxon>
        <taxon>Filobasidiales</taxon>
        <taxon>Filobasidiaceae</taxon>
        <taxon>Naganishia</taxon>
    </lineage>
</organism>
<reference evidence="1" key="1">
    <citation type="submission" date="2023-04" db="EMBL/GenBank/DDBJ databases">
        <title>Draft Genome sequencing of Naganishia species isolated from polar environments using Oxford Nanopore Technology.</title>
        <authorList>
            <person name="Leo P."/>
            <person name="Venkateswaran K."/>
        </authorList>
    </citation>
    <scope>NUCLEOTIDE SEQUENCE</scope>
    <source>
        <strain evidence="1">MNA-CCFEE 5261</strain>
    </source>
</reference>
<accession>A0ACC2VH90</accession>
<evidence type="ECO:0000313" key="2">
    <source>
        <dbReference type="Proteomes" id="UP001241377"/>
    </source>
</evidence>
<name>A0ACC2VH90_9TREE</name>
<gene>
    <name evidence="1" type="ORF">QFC19_006332</name>
</gene>
<keyword evidence="2" id="KW-1185">Reference proteome</keyword>
<sequence>MGVSGGIEGSEMPIYEQDMNPPDGKEDWRFGNLRFDWNSTMRRCVHNKKMRDIVLKHIISLRNEYTEIADTEFAQARLEQAFDQAFATWKGKYLGKRSGGIRRTFPSKAQTRIETENTVA</sequence>
<dbReference type="Proteomes" id="UP001241377">
    <property type="component" value="Unassembled WGS sequence"/>
</dbReference>
<dbReference type="EMBL" id="JASBWR010000076">
    <property type="protein sequence ID" value="KAJ9098465.1"/>
    <property type="molecule type" value="Genomic_DNA"/>
</dbReference>
<proteinExistence type="predicted"/>
<evidence type="ECO:0000313" key="1">
    <source>
        <dbReference type="EMBL" id="KAJ9098465.1"/>
    </source>
</evidence>
<comment type="caution">
    <text evidence="1">The sequence shown here is derived from an EMBL/GenBank/DDBJ whole genome shotgun (WGS) entry which is preliminary data.</text>
</comment>